<evidence type="ECO:0000259" key="8">
    <source>
        <dbReference type="PROSITE" id="PS50203"/>
    </source>
</evidence>
<dbReference type="AlphaFoldDB" id="A0A2J6TT98"/>
<keyword evidence="3" id="KW-0378">Hydrolase</keyword>
<dbReference type="PROSITE" id="PS50203">
    <property type="entry name" value="CALPAIN_CAT"/>
    <property type="match status" value="1"/>
</dbReference>
<dbReference type="EMBL" id="KZ613745">
    <property type="protein sequence ID" value="PMD66237.1"/>
    <property type="molecule type" value="Genomic_DNA"/>
</dbReference>
<dbReference type="GO" id="GO:0004198">
    <property type="term" value="F:calcium-dependent cysteine-type endopeptidase activity"/>
    <property type="evidence" value="ECO:0007669"/>
    <property type="project" value="InterPro"/>
</dbReference>
<evidence type="ECO:0000256" key="1">
    <source>
        <dbReference type="ARBA" id="ARBA00007623"/>
    </source>
</evidence>
<comment type="similarity">
    <text evidence="1">Belongs to the peptidase C2 family.</text>
</comment>
<keyword evidence="4" id="KW-0788">Thiol protease</keyword>
<dbReference type="InterPro" id="IPR038765">
    <property type="entry name" value="Papain-like_cys_pep_sf"/>
</dbReference>
<keyword evidence="10" id="KW-1185">Reference proteome</keyword>
<dbReference type="InParanoid" id="A0A2J6TT98"/>
<dbReference type="STRING" id="1095630.A0A2J6TT98"/>
<evidence type="ECO:0000256" key="6">
    <source>
        <dbReference type="PROSITE-ProRule" id="PRU00239"/>
    </source>
</evidence>
<sequence length="185" mass="21396">MKMLCYPDFDIEFDFKLGRRYCLDSLTSIEDDPSKFKPKSVKRVGNIFDDPKFYVNGPTPNDIRQGRIGDCWLVEALGALGNKPNLIEEVRIARDEEIGVYGFVFFRDGFDWRKSRVPGNPERNKQRQITEEENYRKMYQAHCEDPNETWFSLLEKAHAKDFASTQGGQMGESRISLGPLQRSVS</sequence>
<proteinExistence type="inferred from homology"/>
<dbReference type="SUPFAM" id="SSF54001">
    <property type="entry name" value="Cysteine proteinases"/>
    <property type="match status" value="1"/>
</dbReference>
<evidence type="ECO:0000313" key="9">
    <source>
        <dbReference type="EMBL" id="PMD66237.1"/>
    </source>
</evidence>
<dbReference type="GeneID" id="36590518"/>
<dbReference type="GO" id="GO:0006508">
    <property type="term" value="P:proteolysis"/>
    <property type="evidence" value="ECO:0007669"/>
    <property type="project" value="UniProtKB-KW"/>
</dbReference>
<feature type="region of interest" description="Disordered" evidence="7">
    <location>
        <begin position="162"/>
        <end position="185"/>
    </location>
</feature>
<evidence type="ECO:0000256" key="5">
    <source>
        <dbReference type="PIRSR" id="PIRSR622684-1"/>
    </source>
</evidence>
<evidence type="ECO:0000256" key="7">
    <source>
        <dbReference type="SAM" id="MobiDB-lite"/>
    </source>
</evidence>
<dbReference type="PRINTS" id="PR00704">
    <property type="entry name" value="CALPAIN"/>
</dbReference>
<dbReference type="InterPro" id="IPR022684">
    <property type="entry name" value="Calpain_cysteine_protease"/>
</dbReference>
<evidence type="ECO:0000256" key="3">
    <source>
        <dbReference type="ARBA" id="ARBA00022801"/>
    </source>
</evidence>
<dbReference type="OrthoDB" id="424753at2759"/>
<dbReference type="Pfam" id="PF00648">
    <property type="entry name" value="Peptidase_C2"/>
    <property type="match status" value="1"/>
</dbReference>
<evidence type="ECO:0000313" key="10">
    <source>
        <dbReference type="Proteomes" id="UP000235371"/>
    </source>
</evidence>
<dbReference type="InterPro" id="IPR001300">
    <property type="entry name" value="Peptidase_C2_calpain_cat"/>
</dbReference>
<gene>
    <name evidence="9" type="ORF">K444DRAFT_624733</name>
</gene>
<comment type="caution">
    <text evidence="6">Lacks conserved residue(s) required for the propagation of feature annotation.</text>
</comment>
<name>A0A2J6TT98_9HELO</name>
<feature type="active site" evidence="5">
    <location>
        <position position="71"/>
    </location>
</feature>
<accession>A0A2J6TT98</accession>
<organism evidence="9 10">
    <name type="scientific">Hyaloscypha bicolor E</name>
    <dbReference type="NCBI Taxonomy" id="1095630"/>
    <lineage>
        <taxon>Eukaryota</taxon>
        <taxon>Fungi</taxon>
        <taxon>Dikarya</taxon>
        <taxon>Ascomycota</taxon>
        <taxon>Pezizomycotina</taxon>
        <taxon>Leotiomycetes</taxon>
        <taxon>Helotiales</taxon>
        <taxon>Hyaloscyphaceae</taxon>
        <taxon>Hyaloscypha</taxon>
        <taxon>Hyaloscypha bicolor</taxon>
    </lineage>
</organism>
<dbReference type="PANTHER" id="PTHR10183:SF379">
    <property type="entry name" value="CALPAIN-5"/>
    <property type="match status" value="1"/>
</dbReference>
<protein>
    <submittedName>
        <fullName evidence="9">Cysteine proteinase</fullName>
    </submittedName>
</protein>
<dbReference type="Proteomes" id="UP000235371">
    <property type="component" value="Unassembled WGS sequence"/>
</dbReference>
<evidence type="ECO:0000256" key="2">
    <source>
        <dbReference type="ARBA" id="ARBA00022670"/>
    </source>
</evidence>
<feature type="domain" description="Calpain catalytic" evidence="8">
    <location>
        <begin position="42"/>
        <end position="185"/>
    </location>
</feature>
<keyword evidence="2" id="KW-0645">Protease</keyword>
<dbReference type="RefSeq" id="XP_024743141.1">
    <property type="nucleotide sequence ID" value="XM_024882441.1"/>
</dbReference>
<dbReference type="PANTHER" id="PTHR10183">
    <property type="entry name" value="CALPAIN"/>
    <property type="match status" value="1"/>
</dbReference>
<evidence type="ECO:0000256" key="4">
    <source>
        <dbReference type="ARBA" id="ARBA00022807"/>
    </source>
</evidence>
<reference evidence="9 10" key="1">
    <citation type="submission" date="2016-04" db="EMBL/GenBank/DDBJ databases">
        <title>A degradative enzymes factory behind the ericoid mycorrhizal symbiosis.</title>
        <authorList>
            <consortium name="DOE Joint Genome Institute"/>
            <person name="Martino E."/>
            <person name="Morin E."/>
            <person name="Grelet G."/>
            <person name="Kuo A."/>
            <person name="Kohler A."/>
            <person name="Daghino S."/>
            <person name="Barry K."/>
            <person name="Choi C."/>
            <person name="Cichocki N."/>
            <person name="Clum A."/>
            <person name="Copeland A."/>
            <person name="Hainaut M."/>
            <person name="Haridas S."/>
            <person name="Labutti K."/>
            <person name="Lindquist E."/>
            <person name="Lipzen A."/>
            <person name="Khouja H.-R."/>
            <person name="Murat C."/>
            <person name="Ohm R."/>
            <person name="Olson A."/>
            <person name="Spatafora J."/>
            <person name="Veneault-Fourrey C."/>
            <person name="Henrissat B."/>
            <person name="Grigoriev I."/>
            <person name="Martin F."/>
            <person name="Perotto S."/>
        </authorList>
    </citation>
    <scope>NUCLEOTIDE SEQUENCE [LARGE SCALE GENOMIC DNA]</scope>
    <source>
        <strain evidence="9 10">E</strain>
    </source>
</reference>